<feature type="repeat" description="Solcar" evidence="10">
    <location>
        <begin position="397"/>
        <end position="485"/>
    </location>
</feature>
<proteinExistence type="inferred from homology"/>
<dbReference type="InterPro" id="IPR045315">
    <property type="entry name" value="Mtm1-like"/>
</dbReference>
<evidence type="ECO:0000256" key="9">
    <source>
        <dbReference type="ARBA" id="ARBA00023136"/>
    </source>
</evidence>
<dbReference type="PANTHER" id="PTHR45760">
    <property type="entry name" value="FI19922P1-RELATED"/>
    <property type="match status" value="1"/>
</dbReference>
<evidence type="ECO:0000256" key="2">
    <source>
        <dbReference type="ARBA" id="ARBA00006375"/>
    </source>
</evidence>
<keyword evidence="6" id="KW-0999">Mitochondrion inner membrane</keyword>
<dbReference type="GO" id="GO:1990542">
    <property type="term" value="P:mitochondrial transmembrane transport"/>
    <property type="evidence" value="ECO:0007669"/>
    <property type="project" value="InterPro"/>
</dbReference>
<evidence type="ECO:0000256" key="8">
    <source>
        <dbReference type="ARBA" id="ARBA00023128"/>
    </source>
</evidence>
<dbReference type="GO" id="GO:0005743">
    <property type="term" value="C:mitochondrial inner membrane"/>
    <property type="evidence" value="ECO:0007669"/>
    <property type="project" value="UniProtKB-SubCell"/>
</dbReference>
<name>A0AA87ZY57_FICCA</name>
<evidence type="ECO:0000256" key="3">
    <source>
        <dbReference type="ARBA" id="ARBA00022448"/>
    </source>
</evidence>
<evidence type="ECO:0000256" key="1">
    <source>
        <dbReference type="ARBA" id="ARBA00004448"/>
    </source>
</evidence>
<dbReference type="AlphaFoldDB" id="A0AA87ZY57"/>
<dbReference type="Pfam" id="PF00153">
    <property type="entry name" value="Mito_carr"/>
    <property type="match status" value="3"/>
</dbReference>
<accession>A0AA87ZY57</accession>
<evidence type="ECO:0000313" key="12">
    <source>
        <dbReference type="EMBL" id="GMN44463.1"/>
    </source>
</evidence>
<keyword evidence="7" id="KW-1133">Transmembrane helix</keyword>
<dbReference type="PROSITE" id="PS50920">
    <property type="entry name" value="SOLCAR"/>
    <property type="match status" value="2"/>
</dbReference>
<comment type="subcellular location">
    <subcellularLocation>
        <location evidence="1">Mitochondrion inner membrane</location>
        <topology evidence="1">Multi-pass membrane protein</topology>
    </subcellularLocation>
</comment>
<comment type="caution">
    <text evidence="12">The sequence shown here is derived from an EMBL/GenBank/DDBJ whole genome shotgun (WGS) entry which is preliminary data.</text>
</comment>
<evidence type="ECO:0000256" key="4">
    <source>
        <dbReference type="ARBA" id="ARBA00022692"/>
    </source>
</evidence>
<organism evidence="12 13">
    <name type="scientific">Ficus carica</name>
    <name type="common">Common fig</name>
    <dbReference type="NCBI Taxonomy" id="3494"/>
    <lineage>
        <taxon>Eukaryota</taxon>
        <taxon>Viridiplantae</taxon>
        <taxon>Streptophyta</taxon>
        <taxon>Embryophyta</taxon>
        <taxon>Tracheophyta</taxon>
        <taxon>Spermatophyta</taxon>
        <taxon>Magnoliopsida</taxon>
        <taxon>eudicotyledons</taxon>
        <taxon>Gunneridae</taxon>
        <taxon>Pentapetalae</taxon>
        <taxon>rosids</taxon>
        <taxon>fabids</taxon>
        <taxon>Rosales</taxon>
        <taxon>Moraceae</taxon>
        <taxon>Ficeae</taxon>
        <taxon>Ficus</taxon>
    </lineage>
</organism>
<evidence type="ECO:0000256" key="11">
    <source>
        <dbReference type="RuleBase" id="RU000488"/>
    </source>
</evidence>
<dbReference type="Proteomes" id="UP001187192">
    <property type="component" value="Unassembled WGS sequence"/>
</dbReference>
<comment type="similarity">
    <text evidence="2 11">Belongs to the mitochondrial carrier (TC 2.A.29) family.</text>
</comment>
<dbReference type="InterPro" id="IPR018108">
    <property type="entry name" value="MCP_transmembrane"/>
</dbReference>
<dbReference type="SUPFAM" id="SSF103506">
    <property type="entry name" value="Mitochondrial carrier"/>
    <property type="match status" value="2"/>
</dbReference>
<keyword evidence="9 10" id="KW-0472">Membrane</keyword>
<keyword evidence="4 10" id="KW-0812">Transmembrane</keyword>
<evidence type="ECO:0000256" key="5">
    <source>
        <dbReference type="ARBA" id="ARBA00022737"/>
    </source>
</evidence>
<protein>
    <recommendedName>
        <fullName evidence="14">Mitochondrial carrier protein</fullName>
    </recommendedName>
</protein>
<gene>
    <name evidence="12" type="ORF">TIFTF001_013663</name>
</gene>
<keyword evidence="5" id="KW-0677">Repeat</keyword>
<evidence type="ECO:0000256" key="6">
    <source>
        <dbReference type="ARBA" id="ARBA00022792"/>
    </source>
</evidence>
<keyword evidence="3 11" id="KW-0813">Transport</keyword>
<keyword evidence="8" id="KW-0496">Mitochondrion</keyword>
<dbReference type="PANTHER" id="PTHR45760:SF2">
    <property type="entry name" value="FI19922P1-RELATED"/>
    <property type="match status" value="1"/>
</dbReference>
<feature type="repeat" description="Solcar" evidence="10">
    <location>
        <begin position="59"/>
        <end position="223"/>
    </location>
</feature>
<reference evidence="12" key="1">
    <citation type="submission" date="2023-07" db="EMBL/GenBank/DDBJ databases">
        <title>draft genome sequence of fig (Ficus carica).</title>
        <authorList>
            <person name="Takahashi T."/>
            <person name="Nishimura K."/>
        </authorList>
    </citation>
    <scope>NUCLEOTIDE SEQUENCE</scope>
</reference>
<evidence type="ECO:0000256" key="10">
    <source>
        <dbReference type="PROSITE-ProRule" id="PRU00282"/>
    </source>
</evidence>
<evidence type="ECO:0000256" key="7">
    <source>
        <dbReference type="ARBA" id="ARBA00022989"/>
    </source>
</evidence>
<dbReference type="InterPro" id="IPR023395">
    <property type="entry name" value="MCP_dom_sf"/>
</dbReference>
<dbReference type="Gene3D" id="1.50.40.10">
    <property type="entry name" value="Mitochondrial carrier domain"/>
    <property type="match status" value="3"/>
</dbReference>
<evidence type="ECO:0008006" key="14">
    <source>
        <dbReference type="Google" id="ProtNLM"/>
    </source>
</evidence>
<keyword evidence="13" id="KW-1185">Reference proteome</keyword>
<sequence length="493" mass="53454">MAKSDRTREPWMEAEQRPMAAAAEIHSHELSMLESAFAAERDGSASPALQPPKVSGGKLGFAERAFSAAGAAFLSAIIVNPLDVAKTRLQAQAAGVAYSHPLMLFYFQLSSFHGVTFVANLDPSGFSETDSLTYCLMTSLQGCLDVLFADLRCSPSCARAGVQGTVSICPPDCFQYKGTLDVFHKIIRQEGFLRLWRGTNAGLALAVPTVGIYLPCYDIFRNWLEEFSIQNAPSTTPYMPLIAGALARSLACATCYPIELARTRMQAFKVINSGAKPPGVWKTLLEILSDVKTTSNSQNNCCFGKPSEVVKFLVIWRLAQGGWESSKLPPPPFFLFLPPIVPNNVPLVTVKGYRVLWTGMGAQLARDVPFSAICWATLEPLRRKLLNLVGDDTNVASVLAANFSSGFVAGSLAATATCPLDVVKTRRQIEKDPVRALKMTTTQTLKEVWRGGGMKGLFTGVGPRVGRVGPSVGIVVSFYEVVKYVLHNRNSTS</sequence>
<dbReference type="EMBL" id="BTGU01000018">
    <property type="protein sequence ID" value="GMN44463.1"/>
    <property type="molecule type" value="Genomic_DNA"/>
</dbReference>
<evidence type="ECO:0000313" key="13">
    <source>
        <dbReference type="Proteomes" id="UP001187192"/>
    </source>
</evidence>